<dbReference type="PANTHER" id="PTHR10000">
    <property type="entry name" value="PHOSPHOSERINE PHOSPHATASE"/>
    <property type="match status" value="1"/>
</dbReference>
<accession>A0A075LLN2</accession>
<sequence length="273" mass="30714">MYKLVAIDMDGTLLNDQHEVTMEVHETLQEAKKLGVKIVLCTGRPIHGVYRYLEELILNEDGDFVIAFNGALVQNAHTNEVVSQLSLSYDDFIDLHQLSLKLDTPMHYFDSKFLYTSNRNISNYTVLESFMTKMPLHYRAVDEIPRDVLVPKVMFIDEPERLSETIANVPEEWKDRFTMVQSAPYFYEILHPEASKGSAVKQLAEQLGIKREEVMAIGDNGNDLSMIQYAGCGVAMDNAIPAIKEAADFITTSNNAHGVAEAIRKKILQAGQA</sequence>
<protein>
    <submittedName>
        <fullName evidence="1">Sugar phosphatase</fullName>
    </submittedName>
</protein>
<reference evidence="1 2" key="1">
    <citation type="submission" date="2014-07" db="EMBL/GenBank/DDBJ databases">
        <title>Complete genome sequence of a moderately halophilic bacterium Terribacillus aidingensis MP602, isolated from Cryptomeria fortunei in Tianmu mountain in China.</title>
        <authorList>
            <person name="Wang Y."/>
            <person name="Lu P."/>
            <person name="Zhang L."/>
        </authorList>
    </citation>
    <scope>NUCLEOTIDE SEQUENCE [LARGE SCALE GENOMIC DNA]</scope>
    <source>
        <strain evidence="1 2">MP602</strain>
    </source>
</reference>
<dbReference type="CDD" id="cd07516">
    <property type="entry name" value="HAD_Pase"/>
    <property type="match status" value="1"/>
</dbReference>
<dbReference type="EMBL" id="CP008876">
    <property type="protein sequence ID" value="AIF67645.1"/>
    <property type="molecule type" value="Genomic_DNA"/>
</dbReference>
<dbReference type="InterPro" id="IPR006379">
    <property type="entry name" value="HAD-SF_hydro_IIB"/>
</dbReference>
<dbReference type="InterPro" id="IPR000150">
    <property type="entry name" value="Cof"/>
</dbReference>
<dbReference type="GO" id="GO:0000287">
    <property type="term" value="F:magnesium ion binding"/>
    <property type="evidence" value="ECO:0007669"/>
    <property type="project" value="TreeGrafter"/>
</dbReference>
<dbReference type="HOGENOM" id="CLU_044146_0_1_9"/>
<dbReference type="GO" id="GO:0005829">
    <property type="term" value="C:cytosol"/>
    <property type="evidence" value="ECO:0007669"/>
    <property type="project" value="TreeGrafter"/>
</dbReference>
<dbReference type="NCBIfam" id="TIGR00099">
    <property type="entry name" value="Cof-subfamily"/>
    <property type="match status" value="1"/>
</dbReference>
<organism evidence="1 2">
    <name type="scientific">Terribacillus saccharophilus</name>
    <dbReference type="NCBI Taxonomy" id="361277"/>
    <lineage>
        <taxon>Bacteria</taxon>
        <taxon>Bacillati</taxon>
        <taxon>Bacillota</taxon>
        <taxon>Bacilli</taxon>
        <taxon>Bacillales</taxon>
        <taxon>Bacillaceae</taxon>
        <taxon>Terribacillus</taxon>
    </lineage>
</organism>
<dbReference type="SFLD" id="SFLDG01140">
    <property type="entry name" value="C2.B:_Phosphomannomutase_and_P"/>
    <property type="match status" value="1"/>
</dbReference>
<dbReference type="NCBIfam" id="NF007806">
    <property type="entry name" value="PRK10513.1"/>
    <property type="match status" value="1"/>
</dbReference>
<dbReference type="Gene3D" id="3.30.1240.10">
    <property type="match status" value="1"/>
</dbReference>
<dbReference type="OrthoDB" id="9790031at2"/>
<evidence type="ECO:0000313" key="2">
    <source>
        <dbReference type="Proteomes" id="UP000027980"/>
    </source>
</evidence>
<dbReference type="Gene3D" id="3.40.50.1000">
    <property type="entry name" value="HAD superfamily/HAD-like"/>
    <property type="match status" value="1"/>
</dbReference>
<dbReference type="AlphaFoldDB" id="A0A075LLN2"/>
<dbReference type="RefSeq" id="WP_038563503.1">
    <property type="nucleotide sequence ID" value="NZ_CP008876.1"/>
</dbReference>
<dbReference type="InterPro" id="IPR023214">
    <property type="entry name" value="HAD_sf"/>
</dbReference>
<dbReference type="SFLD" id="SFLDG01144">
    <property type="entry name" value="C2.B.4:_PGP_Like"/>
    <property type="match status" value="1"/>
</dbReference>
<dbReference type="PROSITE" id="PS01229">
    <property type="entry name" value="COF_2"/>
    <property type="match status" value="1"/>
</dbReference>
<evidence type="ECO:0000313" key="1">
    <source>
        <dbReference type="EMBL" id="AIF67645.1"/>
    </source>
</evidence>
<name>A0A075LLN2_9BACI</name>
<dbReference type="PROSITE" id="PS01228">
    <property type="entry name" value="COF_1"/>
    <property type="match status" value="1"/>
</dbReference>
<dbReference type="GeneID" id="34223350"/>
<dbReference type="SUPFAM" id="SSF56784">
    <property type="entry name" value="HAD-like"/>
    <property type="match status" value="1"/>
</dbReference>
<dbReference type="Pfam" id="PF08282">
    <property type="entry name" value="Hydrolase_3"/>
    <property type="match status" value="1"/>
</dbReference>
<dbReference type="SFLD" id="SFLDS00003">
    <property type="entry name" value="Haloacid_Dehalogenase"/>
    <property type="match status" value="1"/>
</dbReference>
<dbReference type="GO" id="GO:0016791">
    <property type="term" value="F:phosphatase activity"/>
    <property type="evidence" value="ECO:0007669"/>
    <property type="project" value="TreeGrafter"/>
</dbReference>
<dbReference type="NCBIfam" id="TIGR01484">
    <property type="entry name" value="HAD-SF-IIB"/>
    <property type="match status" value="1"/>
</dbReference>
<dbReference type="InterPro" id="IPR036412">
    <property type="entry name" value="HAD-like_sf"/>
</dbReference>
<gene>
    <name evidence="1" type="ORF">GZ22_14035</name>
</gene>
<dbReference type="KEGG" id="tap:GZ22_14035"/>
<dbReference type="PANTHER" id="PTHR10000:SF8">
    <property type="entry name" value="HAD SUPERFAMILY HYDROLASE-LIKE, TYPE 3"/>
    <property type="match status" value="1"/>
</dbReference>
<dbReference type="Proteomes" id="UP000027980">
    <property type="component" value="Chromosome"/>
</dbReference>
<proteinExistence type="predicted"/>